<keyword evidence="16" id="KW-1185">Reference proteome</keyword>
<feature type="transmembrane region" description="Helical" evidence="14">
    <location>
        <begin position="124"/>
        <end position="141"/>
    </location>
</feature>
<keyword evidence="7 14" id="KW-1133">Transmembrane helix</keyword>
<comment type="catalytic activity">
    <reaction evidence="13 14">
        <text>heme b + (2E,6E)-farnesyl diphosphate + H2O = Fe(II)-heme o + diphosphate</text>
        <dbReference type="Rhea" id="RHEA:28070"/>
        <dbReference type="ChEBI" id="CHEBI:15377"/>
        <dbReference type="ChEBI" id="CHEBI:33019"/>
        <dbReference type="ChEBI" id="CHEBI:60344"/>
        <dbReference type="ChEBI" id="CHEBI:60530"/>
        <dbReference type="ChEBI" id="CHEBI:175763"/>
        <dbReference type="EC" id="2.5.1.141"/>
    </reaction>
</comment>
<accession>A0ABD4T6I1</accession>
<feature type="transmembrane region" description="Helical" evidence="14">
    <location>
        <begin position="249"/>
        <end position="270"/>
    </location>
</feature>
<dbReference type="GO" id="GO:0005886">
    <property type="term" value="C:plasma membrane"/>
    <property type="evidence" value="ECO:0007669"/>
    <property type="project" value="UniProtKB-SubCell"/>
</dbReference>
<name>A0ABD4T6I1_9CYAN</name>
<evidence type="ECO:0000313" key="16">
    <source>
        <dbReference type="Proteomes" id="UP000031561"/>
    </source>
</evidence>
<gene>
    <name evidence="14" type="primary">ctaB</name>
    <name evidence="15" type="ORF">QQ91_0014665</name>
</gene>
<keyword evidence="4 14" id="KW-1003">Cell membrane</keyword>
<dbReference type="InterPro" id="IPR030470">
    <property type="entry name" value="UbiA_prenylTrfase_CS"/>
</dbReference>
<dbReference type="InterPro" id="IPR006369">
    <property type="entry name" value="Protohaem_IX_farnesylTrfase"/>
</dbReference>
<feature type="transmembrane region" description="Helical" evidence="14">
    <location>
        <begin position="53"/>
        <end position="77"/>
    </location>
</feature>
<comment type="miscellaneous">
    <text evidence="14">Carbon 2 of the heme B porphyrin ring is defined according to the Fischer nomenclature.</text>
</comment>
<comment type="subcellular location">
    <subcellularLocation>
        <location evidence="1 14">Cell membrane</location>
        <topology evidence="1 14">Multi-pass membrane protein</topology>
    </subcellularLocation>
</comment>
<dbReference type="AlphaFoldDB" id="A0ABD4T6I1"/>
<dbReference type="PANTHER" id="PTHR43448">
    <property type="entry name" value="PROTOHEME IX FARNESYLTRANSFERASE, MITOCHONDRIAL"/>
    <property type="match status" value="1"/>
</dbReference>
<evidence type="ECO:0000256" key="9">
    <source>
        <dbReference type="ARBA" id="ARBA00023136"/>
    </source>
</evidence>
<comment type="similarity">
    <text evidence="14">Belongs to the UbiA prenyltransferase family. Protoheme IX farnesyltransferase subfamily.</text>
</comment>
<evidence type="ECO:0000256" key="12">
    <source>
        <dbReference type="ARBA" id="ARBA00042475"/>
    </source>
</evidence>
<evidence type="ECO:0000256" key="4">
    <source>
        <dbReference type="ARBA" id="ARBA00022475"/>
    </source>
</evidence>
<evidence type="ECO:0000256" key="11">
    <source>
        <dbReference type="ARBA" id="ARBA00040810"/>
    </source>
</evidence>
<protein>
    <recommendedName>
        <fullName evidence="11 14">Protoheme IX farnesyltransferase</fullName>
        <ecNumber evidence="3 14">2.5.1.141</ecNumber>
    </recommendedName>
    <alternativeName>
        <fullName evidence="12 14">Heme B farnesyltransferase</fullName>
    </alternativeName>
    <alternativeName>
        <fullName evidence="10 14">Heme O synthase</fullName>
    </alternativeName>
</protein>
<feature type="transmembrane region" description="Helical" evidence="14">
    <location>
        <begin position="282"/>
        <end position="304"/>
    </location>
</feature>
<comment type="caution">
    <text evidence="15">The sequence shown here is derived from an EMBL/GenBank/DDBJ whole genome shotgun (WGS) entry which is preliminary data.</text>
</comment>
<comment type="pathway">
    <text evidence="2 14">Porphyrin-containing compound metabolism; heme O biosynthesis; heme O from protoheme: step 1/1.</text>
</comment>
<dbReference type="RefSeq" id="WP_166282990.1">
    <property type="nucleotide sequence ID" value="NZ_JTHE03000087.1"/>
</dbReference>
<dbReference type="Pfam" id="PF01040">
    <property type="entry name" value="UbiA"/>
    <property type="match status" value="1"/>
</dbReference>
<dbReference type="InterPro" id="IPR044878">
    <property type="entry name" value="UbiA_sf"/>
</dbReference>
<evidence type="ECO:0000256" key="1">
    <source>
        <dbReference type="ARBA" id="ARBA00004651"/>
    </source>
</evidence>
<sequence>MLKSSWFNEQSLEFNLSQTLWDYYQLTKPRLIFLFLITTAAAMWIAANGSVNASLMLITLLAGACASGSANTFNCLYDRDIDAVMERTSDRPLPAGRIQPRQAWIFAITLALTAFGLLASFVNLLSACLAMAGIAVYIGVYTHWLKRSSPQNIVLGGAAGAIPPLVGWAAVTGELSFAAWILFAIIFIWTPPHFWPLAMMIEEDYAKVGVPMLPVVEGDRVTAQQTLGYTIALLPVSLLLVYPAHAVSWLYGIAALVLGALFIHKAWGLLQTPDDKQVARSVFKFSILYMMLLSVAAVADSVLLTRPELMLWP</sequence>
<dbReference type="Proteomes" id="UP000031561">
    <property type="component" value="Unassembled WGS sequence"/>
</dbReference>
<evidence type="ECO:0000256" key="14">
    <source>
        <dbReference type="HAMAP-Rule" id="MF_00154"/>
    </source>
</evidence>
<dbReference type="NCBIfam" id="NF003349">
    <property type="entry name" value="PRK04375.1-2"/>
    <property type="match status" value="1"/>
</dbReference>
<keyword evidence="8 14" id="KW-0350">Heme biosynthesis</keyword>
<dbReference type="PANTHER" id="PTHR43448:SF7">
    <property type="entry name" value="4-HYDROXYBENZOATE SOLANESYLTRANSFERASE"/>
    <property type="match status" value="1"/>
</dbReference>
<evidence type="ECO:0000256" key="10">
    <source>
        <dbReference type="ARBA" id="ARBA00030253"/>
    </source>
</evidence>
<feature type="transmembrane region" description="Helical" evidence="14">
    <location>
        <begin position="153"/>
        <end position="171"/>
    </location>
</feature>
<dbReference type="HAMAP" id="MF_00154">
    <property type="entry name" value="CyoE_CtaB"/>
    <property type="match status" value="1"/>
</dbReference>
<evidence type="ECO:0000313" key="15">
    <source>
        <dbReference type="EMBL" id="MCM1984064.1"/>
    </source>
</evidence>
<dbReference type="GO" id="GO:0008495">
    <property type="term" value="F:protoheme IX farnesyltransferase activity"/>
    <property type="evidence" value="ECO:0007669"/>
    <property type="project" value="UniProtKB-UniRule"/>
</dbReference>
<evidence type="ECO:0000256" key="8">
    <source>
        <dbReference type="ARBA" id="ARBA00023133"/>
    </source>
</evidence>
<dbReference type="CDD" id="cd13957">
    <property type="entry name" value="PT_UbiA_Cox10"/>
    <property type="match status" value="1"/>
</dbReference>
<dbReference type="NCBIfam" id="TIGR01473">
    <property type="entry name" value="cyoE_ctaB"/>
    <property type="match status" value="1"/>
</dbReference>
<dbReference type="GO" id="GO:0048034">
    <property type="term" value="P:heme O biosynthetic process"/>
    <property type="evidence" value="ECO:0007669"/>
    <property type="project" value="UniProtKB-UniRule"/>
</dbReference>
<feature type="transmembrane region" description="Helical" evidence="14">
    <location>
        <begin position="177"/>
        <end position="197"/>
    </location>
</feature>
<feature type="transmembrane region" description="Helical" evidence="14">
    <location>
        <begin position="226"/>
        <end position="243"/>
    </location>
</feature>
<keyword evidence="5 14" id="KW-0808">Transferase</keyword>
<comment type="function">
    <text evidence="14">Converts heme B (protoheme IX) to heme O by substitution of the vinyl group on carbon 2 of heme B porphyrin ring with a hydroxyethyl farnesyl side group.</text>
</comment>
<evidence type="ECO:0000256" key="6">
    <source>
        <dbReference type="ARBA" id="ARBA00022692"/>
    </source>
</evidence>
<evidence type="ECO:0000256" key="2">
    <source>
        <dbReference type="ARBA" id="ARBA00004919"/>
    </source>
</evidence>
<proteinExistence type="inferred from homology"/>
<evidence type="ECO:0000256" key="13">
    <source>
        <dbReference type="ARBA" id="ARBA00047690"/>
    </source>
</evidence>
<reference evidence="15 16" key="1">
    <citation type="journal article" date="2015" name="Genome Announc.">
        <title>Draft Genome Sequence of Filamentous Marine Cyanobacterium Lyngbya confervoides Strain BDU141951.</title>
        <authorList>
            <person name="Chandrababunaidu M.M."/>
            <person name="Sen D."/>
            <person name="Tripathy S."/>
        </authorList>
    </citation>
    <scope>NUCLEOTIDE SEQUENCE [LARGE SCALE GENOMIC DNA]</scope>
    <source>
        <strain evidence="15 16">BDU141951</strain>
    </source>
</reference>
<keyword evidence="9 14" id="KW-0472">Membrane</keyword>
<evidence type="ECO:0000256" key="7">
    <source>
        <dbReference type="ARBA" id="ARBA00022989"/>
    </source>
</evidence>
<dbReference type="Gene3D" id="1.10.357.140">
    <property type="entry name" value="UbiA prenyltransferase"/>
    <property type="match status" value="1"/>
</dbReference>
<dbReference type="FunFam" id="1.10.357.140:FF:000001">
    <property type="entry name" value="Protoheme IX farnesyltransferase"/>
    <property type="match status" value="1"/>
</dbReference>
<dbReference type="InterPro" id="IPR000537">
    <property type="entry name" value="UbiA_prenyltransferase"/>
</dbReference>
<keyword evidence="6 14" id="KW-0812">Transmembrane</keyword>
<dbReference type="EMBL" id="JTHE03000087">
    <property type="protein sequence ID" value="MCM1984064.1"/>
    <property type="molecule type" value="Genomic_DNA"/>
</dbReference>
<feature type="transmembrane region" description="Helical" evidence="14">
    <location>
        <begin position="31"/>
        <end position="47"/>
    </location>
</feature>
<dbReference type="EC" id="2.5.1.141" evidence="3 14"/>
<dbReference type="PROSITE" id="PS00943">
    <property type="entry name" value="UBIA"/>
    <property type="match status" value="1"/>
</dbReference>
<evidence type="ECO:0000256" key="5">
    <source>
        <dbReference type="ARBA" id="ARBA00022679"/>
    </source>
</evidence>
<evidence type="ECO:0000256" key="3">
    <source>
        <dbReference type="ARBA" id="ARBA00012292"/>
    </source>
</evidence>
<organism evidence="15 16">
    <name type="scientific">Lyngbya confervoides BDU141951</name>
    <dbReference type="NCBI Taxonomy" id="1574623"/>
    <lineage>
        <taxon>Bacteria</taxon>
        <taxon>Bacillati</taxon>
        <taxon>Cyanobacteriota</taxon>
        <taxon>Cyanophyceae</taxon>
        <taxon>Oscillatoriophycideae</taxon>
        <taxon>Oscillatoriales</taxon>
        <taxon>Microcoleaceae</taxon>
        <taxon>Lyngbya</taxon>
    </lineage>
</organism>